<dbReference type="EMBL" id="KN644998">
    <property type="protein sequence ID" value="KHN41520.1"/>
    <property type="molecule type" value="Genomic_DNA"/>
</dbReference>
<dbReference type="PANTHER" id="PTHR33116:SF75">
    <property type="entry name" value="RIBONUCLEASE H PROTEIN"/>
    <property type="match status" value="1"/>
</dbReference>
<protein>
    <submittedName>
        <fullName evidence="1">Putative ribonuclease H protein</fullName>
    </submittedName>
</protein>
<feature type="non-terminal residue" evidence="1">
    <location>
        <position position="1"/>
    </location>
</feature>
<accession>A0A0B2S8I7</accession>
<proteinExistence type="predicted"/>
<sequence>IIQKFEKIFANWKHKHISFGRRVTLINSFLYSLPLFYLSFFKISKEVCSKLVGIQIRFLWRHGSENNKISWAKWEDVCKSMDLGGLGVTNIEVVNDVL</sequence>
<dbReference type="Proteomes" id="UP000053555">
    <property type="component" value="Unassembled WGS sequence"/>
</dbReference>
<organism evidence="1">
    <name type="scientific">Glycine soja</name>
    <name type="common">Wild soybean</name>
    <dbReference type="NCBI Taxonomy" id="3848"/>
    <lineage>
        <taxon>Eukaryota</taxon>
        <taxon>Viridiplantae</taxon>
        <taxon>Streptophyta</taxon>
        <taxon>Embryophyta</taxon>
        <taxon>Tracheophyta</taxon>
        <taxon>Spermatophyta</taxon>
        <taxon>Magnoliopsida</taxon>
        <taxon>eudicotyledons</taxon>
        <taxon>Gunneridae</taxon>
        <taxon>Pentapetalae</taxon>
        <taxon>rosids</taxon>
        <taxon>fabids</taxon>
        <taxon>Fabales</taxon>
        <taxon>Fabaceae</taxon>
        <taxon>Papilionoideae</taxon>
        <taxon>50 kb inversion clade</taxon>
        <taxon>NPAAA clade</taxon>
        <taxon>indigoferoid/millettioid clade</taxon>
        <taxon>Phaseoleae</taxon>
        <taxon>Glycine</taxon>
        <taxon>Glycine subgen. Soja</taxon>
    </lineage>
</organism>
<evidence type="ECO:0000313" key="1">
    <source>
        <dbReference type="EMBL" id="KHN41520.1"/>
    </source>
</evidence>
<feature type="non-terminal residue" evidence="1">
    <location>
        <position position="98"/>
    </location>
</feature>
<name>A0A0B2S8I7_GLYSO</name>
<gene>
    <name evidence="1" type="ORF">glysoja_047315</name>
</gene>
<dbReference type="PANTHER" id="PTHR33116">
    <property type="entry name" value="REVERSE TRANSCRIPTASE ZINC-BINDING DOMAIN-CONTAINING PROTEIN-RELATED-RELATED"/>
    <property type="match status" value="1"/>
</dbReference>
<reference evidence="1" key="1">
    <citation type="submission" date="2014-07" db="EMBL/GenBank/DDBJ databases">
        <title>Identification of a novel salt tolerance gene in wild soybean by whole-genome sequencing.</title>
        <authorList>
            <person name="Lam H.-M."/>
            <person name="Qi X."/>
            <person name="Li M.-W."/>
            <person name="Liu X."/>
            <person name="Xie M."/>
            <person name="Ni M."/>
            <person name="Xu X."/>
        </authorList>
    </citation>
    <scope>NUCLEOTIDE SEQUENCE [LARGE SCALE GENOMIC DNA]</scope>
    <source>
        <tissue evidence="1">Root</tissue>
    </source>
</reference>
<dbReference type="AlphaFoldDB" id="A0A0B2S8I7"/>